<organism evidence="2 3">
    <name type="scientific">Blastomonas marina</name>
    <dbReference type="NCBI Taxonomy" id="1867408"/>
    <lineage>
        <taxon>Bacteria</taxon>
        <taxon>Pseudomonadati</taxon>
        <taxon>Pseudomonadota</taxon>
        <taxon>Alphaproteobacteria</taxon>
        <taxon>Sphingomonadales</taxon>
        <taxon>Sphingomonadaceae</taxon>
        <taxon>Blastomonas</taxon>
    </lineage>
</organism>
<proteinExistence type="predicted"/>
<feature type="domain" description="Bacteriophage T5 Orf172 DNA-binding" evidence="1">
    <location>
        <begin position="10"/>
        <end position="92"/>
    </location>
</feature>
<dbReference type="RefSeq" id="WP_188642655.1">
    <property type="nucleotide sequence ID" value="NZ_BMID01000001.1"/>
</dbReference>
<name>A0ABQ1FGH7_9SPHN</name>
<dbReference type="EMBL" id="BMID01000001">
    <property type="protein sequence ID" value="GGA10434.1"/>
    <property type="molecule type" value="Genomic_DNA"/>
</dbReference>
<dbReference type="InterPro" id="IPR018306">
    <property type="entry name" value="Phage_T5_Orf172_DNA-bd"/>
</dbReference>
<evidence type="ECO:0000313" key="3">
    <source>
        <dbReference type="Proteomes" id="UP000603317"/>
    </source>
</evidence>
<sequence length="169" mass="18950">MAVYFILEENDADWRMKIGRSRNPQGRGRALQTGNSRPLKLVGWIDDGSDAVTEARLHAKYAWANVNRGSEVAAREWFYLQPADILADLAHAGRFGFVAKNADAFEIVGYDRDAVPEYVGVWDWADLEIDECCPFCGCFCGMHFQDASWMYHCVNCDALTDFEGGGNLP</sequence>
<dbReference type="Pfam" id="PF13455">
    <property type="entry name" value="MUG113"/>
    <property type="match status" value="1"/>
</dbReference>
<dbReference type="Proteomes" id="UP000603317">
    <property type="component" value="Unassembled WGS sequence"/>
</dbReference>
<evidence type="ECO:0000259" key="1">
    <source>
        <dbReference type="SMART" id="SM00974"/>
    </source>
</evidence>
<comment type="caution">
    <text evidence="2">The sequence shown here is derived from an EMBL/GenBank/DDBJ whole genome shotgun (WGS) entry which is preliminary data.</text>
</comment>
<dbReference type="SMART" id="SM00974">
    <property type="entry name" value="T5orf172"/>
    <property type="match status" value="1"/>
</dbReference>
<evidence type="ECO:0000313" key="2">
    <source>
        <dbReference type="EMBL" id="GGA10434.1"/>
    </source>
</evidence>
<accession>A0ABQ1FGH7</accession>
<gene>
    <name evidence="2" type="ORF">GCM10010923_21210</name>
</gene>
<keyword evidence="3" id="KW-1185">Reference proteome</keyword>
<reference evidence="3" key="1">
    <citation type="journal article" date="2019" name="Int. J. Syst. Evol. Microbiol.">
        <title>The Global Catalogue of Microorganisms (GCM) 10K type strain sequencing project: providing services to taxonomists for standard genome sequencing and annotation.</title>
        <authorList>
            <consortium name="The Broad Institute Genomics Platform"/>
            <consortium name="The Broad Institute Genome Sequencing Center for Infectious Disease"/>
            <person name="Wu L."/>
            <person name="Ma J."/>
        </authorList>
    </citation>
    <scope>NUCLEOTIDE SEQUENCE [LARGE SCALE GENOMIC DNA]</scope>
    <source>
        <strain evidence="3">CGMCC 1.15297</strain>
    </source>
</reference>
<protein>
    <recommendedName>
        <fullName evidence="1">Bacteriophage T5 Orf172 DNA-binding domain-containing protein</fullName>
    </recommendedName>
</protein>